<accession>A0A0H2Z5C4</accession>
<reference evidence="2 3" key="1">
    <citation type="journal article" date="2007" name="J. Bacteriol.">
        <title>The genome sequence of avian pathogenic Escherichia coli strain O1:K1:H7 shares strong similarities with human extraintestinal pathogenic E. coli genomes.</title>
        <authorList>
            <person name="Johnson T.J."/>
            <person name="Kariyawasam S."/>
            <person name="Wannemuehler Y."/>
            <person name="Mangiamele P."/>
            <person name="Johnson S.J."/>
            <person name="Doetkott C."/>
            <person name="Skyberg J.A."/>
            <person name="Lynne A.M."/>
            <person name="Johnson J.R."/>
            <person name="Nolan L.K."/>
        </authorList>
    </citation>
    <scope>NUCLEOTIDE SEQUENCE [LARGE SCALE GENOMIC DNA]</scope>
    <source>
        <strain evidence="2">APEC O1</strain>
    </source>
</reference>
<dbReference type="Proteomes" id="UP000008216">
    <property type="component" value="Chromosome"/>
</dbReference>
<dbReference type="EMBL" id="CP000468">
    <property type="protein sequence ID" value="ABJ03594.1"/>
    <property type="molecule type" value="Genomic_DNA"/>
</dbReference>
<protein>
    <submittedName>
        <fullName evidence="2">Uncharacterized protein</fullName>
    </submittedName>
</protein>
<keyword evidence="1" id="KW-1133">Transmembrane helix</keyword>
<keyword evidence="3" id="KW-1185">Reference proteome</keyword>
<evidence type="ECO:0000256" key="1">
    <source>
        <dbReference type="SAM" id="Phobius"/>
    </source>
</evidence>
<feature type="transmembrane region" description="Helical" evidence="1">
    <location>
        <begin position="123"/>
        <end position="143"/>
    </location>
</feature>
<proteinExistence type="predicted"/>
<name>A0A0H2Z5C4_ECOK1</name>
<evidence type="ECO:0000313" key="3">
    <source>
        <dbReference type="Proteomes" id="UP000008216"/>
    </source>
</evidence>
<keyword evidence="1" id="KW-0472">Membrane</keyword>
<keyword evidence="1" id="KW-0812">Transmembrane</keyword>
<evidence type="ECO:0000313" key="2">
    <source>
        <dbReference type="EMBL" id="ABJ03594.1"/>
    </source>
</evidence>
<dbReference type="AlphaFoldDB" id="A0A0H2Z5C4"/>
<organism evidence="2 3">
    <name type="scientific">Escherichia coli O1:K1 / APEC</name>
    <dbReference type="NCBI Taxonomy" id="405955"/>
    <lineage>
        <taxon>Bacteria</taxon>
        <taxon>Pseudomonadati</taxon>
        <taxon>Pseudomonadota</taxon>
        <taxon>Gammaproteobacteria</taxon>
        <taxon>Enterobacterales</taxon>
        <taxon>Enterobacteriaceae</taxon>
        <taxon>Escherichia</taxon>
    </lineage>
</organism>
<sequence>MRGKPDKTRSASHQAVATVAGCGVNALSGLPITIQSVLFHKLRFQFHRTKTVDFAIDVMVAFNQADVFHFGANFQHRRATFHLQIFNDGHAVAVSQQIAVSIFNDQLVAFLCRFCVVPFVGTFRADVHAVIFVGVFGVAFWAVW</sequence>
<dbReference type="KEGG" id="ecv:APECO1_2343"/>
<gene>
    <name evidence="2" type="ORF">APECO1_2343</name>
</gene>
<dbReference type="PROSITE" id="PS51257">
    <property type="entry name" value="PROKAR_LIPOPROTEIN"/>
    <property type="match status" value="1"/>
</dbReference>
<dbReference type="HOGENOM" id="CLU_1793524_0_0_6"/>